<dbReference type="Proteomes" id="UP000783871">
    <property type="component" value="Unassembled WGS sequence"/>
</dbReference>
<feature type="compositionally biased region" description="Basic and acidic residues" evidence="1">
    <location>
        <begin position="71"/>
        <end position="82"/>
    </location>
</feature>
<feature type="region of interest" description="Disordered" evidence="1">
    <location>
        <begin position="58"/>
        <end position="94"/>
    </location>
</feature>
<evidence type="ECO:0000313" key="2">
    <source>
        <dbReference type="EMBL" id="NJP35916.1"/>
    </source>
</evidence>
<keyword evidence="3" id="KW-1185">Reference proteome</keyword>
<protein>
    <submittedName>
        <fullName evidence="2">Uncharacterized protein</fullName>
    </submittedName>
</protein>
<dbReference type="RefSeq" id="WP_168004218.1">
    <property type="nucleotide sequence ID" value="NZ_JAATEO010000075.1"/>
</dbReference>
<reference evidence="2 3" key="1">
    <citation type="submission" date="2020-03" db="EMBL/GenBank/DDBJ databases">
        <title>WGS of actinomycetes isolated from Thailand.</title>
        <authorList>
            <person name="Thawai C."/>
        </authorList>
    </citation>
    <scope>NUCLEOTIDE SEQUENCE [LARGE SCALE GENOMIC DNA]</scope>
    <source>
        <strain evidence="2 3">HSS6-12</strain>
    </source>
</reference>
<organism evidence="2 3">
    <name type="scientific">Micromonospora thermarum</name>
    <dbReference type="NCBI Taxonomy" id="2720024"/>
    <lineage>
        <taxon>Bacteria</taxon>
        <taxon>Bacillati</taxon>
        <taxon>Actinomycetota</taxon>
        <taxon>Actinomycetes</taxon>
        <taxon>Micromonosporales</taxon>
        <taxon>Micromonosporaceae</taxon>
        <taxon>Micromonospora</taxon>
    </lineage>
</organism>
<evidence type="ECO:0000313" key="3">
    <source>
        <dbReference type="Proteomes" id="UP000783871"/>
    </source>
</evidence>
<name>A0ABX0ZIT4_9ACTN</name>
<proteinExistence type="predicted"/>
<dbReference type="EMBL" id="JAATEO010000075">
    <property type="protein sequence ID" value="NJP35916.1"/>
    <property type="molecule type" value="Genomic_DNA"/>
</dbReference>
<comment type="caution">
    <text evidence="2">The sequence shown here is derived from an EMBL/GenBank/DDBJ whole genome shotgun (WGS) entry which is preliminary data.</text>
</comment>
<evidence type="ECO:0000256" key="1">
    <source>
        <dbReference type="SAM" id="MobiDB-lite"/>
    </source>
</evidence>
<sequence length="94" mass="10602">MKDDPGGHIWREQAAGKTPLAVDAAALGRLIEQDRDPAEVSYYEAMADPEVQALDDAQRSYAGQYRRRVRRLQEREKRRRSEPPAGPSTGHKTV</sequence>
<accession>A0ABX0ZIT4</accession>
<gene>
    <name evidence="2" type="ORF">HCJ94_29205</name>
</gene>